<reference evidence="1 2" key="1">
    <citation type="journal article" date="2011" name="Science">
        <title>The ecoresponsive genome of Daphnia pulex.</title>
        <authorList>
            <person name="Colbourne J.K."/>
            <person name="Pfrender M.E."/>
            <person name="Gilbert D."/>
            <person name="Thomas W.K."/>
            <person name="Tucker A."/>
            <person name="Oakley T.H."/>
            <person name="Tokishita S."/>
            <person name="Aerts A."/>
            <person name="Arnold G.J."/>
            <person name="Basu M.K."/>
            <person name="Bauer D.J."/>
            <person name="Caceres C.E."/>
            <person name="Carmel L."/>
            <person name="Casola C."/>
            <person name="Choi J.H."/>
            <person name="Detter J.C."/>
            <person name="Dong Q."/>
            <person name="Dusheyko S."/>
            <person name="Eads B.D."/>
            <person name="Frohlich T."/>
            <person name="Geiler-Samerotte K.A."/>
            <person name="Gerlach D."/>
            <person name="Hatcher P."/>
            <person name="Jogdeo S."/>
            <person name="Krijgsveld J."/>
            <person name="Kriventseva E.V."/>
            <person name="Kultz D."/>
            <person name="Laforsch C."/>
            <person name="Lindquist E."/>
            <person name="Lopez J."/>
            <person name="Manak J.R."/>
            <person name="Muller J."/>
            <person name="Pangilinan J."/>
            <person name="Patwardhan R.P."/>
            <person name="Pitluck S."/>
            <person name="Pritham E.J."/>
            <person name="Rechtsteiner A."/>
            <person name="Rho M."/>
            <person name="Rogozin I.B."/>
            <person name="Sakarya O."/>
            <person name="Salamov A."/>
            <person name="Schaack S."/>
            <person name="Shapiro H."/>
            <person name="Shiga Y."/>
            <person name="Skalitzky C."/>
            <person name="Smith Z."/>
            <person name="Souvorov A."/>
            <person name="Sung W."/>
            <person name="Tang Z."/>
            <person name="Tsuchiya D."/>
            <person name="Tu H."/>
            <person name="Vos H."/>
            <person name="Wang M."/>
            <person name="Wolf Y.I."/>
            <person name="Yamagata H."/>
            <person name="Yamada T."/>
            <person name="Ye Y."/>
            <person name="Shaw J.R."/>
            <person name="Andrews J."/>
            <person name="Crease T.J."/>
            <person name="Tang H."/>
            <person name="Lucas S.M."/>
            <person name="Robertson H.M."/>
            <person name="Bork P."/>
            <person name="Koonin E.V."/>
            <person name="Zdobnov E.M."/>
            <person name="Grigoriev I.V."/>
            <person name="Lynch M."/>
            <person name="Boore J.L."/>
        </authorList>
    </citation>
    <scope>NUCLEOTIDE SEQUENCE [LARGE SCALE GENOMIC DNA]</scope>
</reference>
<organism evidence="1 2">
    <name type="scientific">Daphnia pulex</name>
    <name type="common">Water flea</name>
    <dbReference type="NCBI Taxonomy" id="6669"/>
    <lineage>
        <taxon>Eukaryota</taxon>
        <taxon>Metazoa</taxon>
        <taxon>Ecdysozoa</taxon>
        <taxon>Arthropoda</taxon>
        <taxon>Crustacea</taxon>
        <taxon>Branchiopoda</taxon>
        <taxon>Diplostraca</taxon>
        <taxon>Cladocera</taxon>
        <taxon>Anomopoda</taxon>
        <taxon>Daphniidae</taxon>
        <taxon>Daphnia</taxon>
    </lineage>
</organism>
<sequence>MPLWRNWLARSAVNRKAGGSIPPRGACVGCTLMMFFLCPELLFQVQNNDKRTEKNEFLSKMKVKYTVQMLSNSVANGFWYFRSTESTEEMVLKWNNLLYVMNGRSKVLETFLEDIPGKRSLHVIQQAFFLFVRKLPWKH</sequence>
<dbReference type="HOGENOM" id="CLU_1847167_0_0_1"/>
<dbReference type="EMBL" id="GL733034">
    <property type="protein sequence ID" value="EFX63585.1"/>
    <property type="molecule type" value="Genomic_DNA"/>
</dbReference>
<keyword evidence="2" id="KW-1185">Reference proteome</keyword>
<evidence type="ECO:0000313" key="2">
    <source>
        <dbReference type="Proteomes" id="UP000000305"/>
    </source>
</evidence>
<dbReference type="OrthoDB" id="8300633at2759"/>
<accession>E9HXE5</accession>
<proteinExistence type="predicted"/>
<dbReference type="AlphaFoldDB" id="E9HXE5"/>
<dbReference type="InParanoid" id="E9HXE5"/>
<protein>
    <submittedName>
        <fullName evidence="1">Uncharacterized protein</fullName>
    </submittedName>
</protein>
<name>E9HXE5_DAPPU</name>
<dbReference type="Proteomes" id="UP000000305">
    <property type="component" value="Unassembled WGS sequence"/>
</dbReference>
<dbReference type="KEGG" id="dpx:DAPPUDRAFT_268203"/>
<gene>
    <name evidence="1" type="ORF">DAPPUDRAFT_268203</name>
</gene>
<evidence type="ECO:0000313" key="1">
    <source>
        <dbReference type="EMBL" id="EFX63585.1"/>
    </source>
</evidence>